<dbReference type="SUPFAM" id="SSF101874">
    <property type="entry name" value="YceI-like"/>
    <property type="match status" value="1"/>
</dbReference>
<dbReference type="EMBL" id="LPUY01000082">
    <property type="protein sequence ID" value="KUP91891.1"/>
    <property type="molecule type" value="Genomic_DNA"/>
</dbReference>
<keyword evidence="3" id="KW-0998">Cell outer membrane</keyword>
<dbReference type="SMART" id="SM00867">
    <property type="entry name" value="YceI"/>
    <property type="match status" value="1"/>
</dbReference>
<dbReference type="Pfam" id="PF04264">
    <property type="entry name" value="YceI"/>
    <property type="match status" value="1"/>
</dbReference>
<dbReference type="InterPro" id="IPR050330">
    <property type="entry name" value="Bact_OuterMem_StrucFunc"/>
</dbReference>
<comment type="subcellular location">
    <subcellularLocation>
        <location evidence="1">Cell outer membrane</location>
    </subcellularLocation>
</comment>
<dbReference type="GO" id="GO:0009279">
    <property type="term" value="C:cell outer membrane"/>
    <property type="evidence" value="ECO:0007669"/>
    <property type="project" value="UniProtKB-SubCell"/>
</dbReference>
<dbReference type="CDD" id="cd07185">
    <property type="entry name" value="OmpA_C-like"/>
    <property type="match status" value="1"/>
</dbReference>
<dbReference type="PRINTS" id="PR01021">
    <property type="entry name" value="OMPADOMAIN"/>
</dbReference>
<keyword evidence="7" id="KW-1185">Reference proteome</keyword>
<dbReference type="InterPro" id="IPR036737">
    <property type="entry name" value="OmpA-like_sf"/>
</dbReference>
<dbReference type="InterPro" id="IPR036761">
    <property type="entry name" value="TTHA0802/YceI-like_sf"/>
</dbReference>
<dbReference type="RefSeq" id="WP_068245821.1">
    <property type="nucleotide sequence ID" value="NZ_LPUY01000082.1"/>
</dbReference>
<accession>A0A132BU43</accession>
<dbReference type="PROSITE" id="PS51123">
    <property type="entry name" value="OMPA_2"/>
    <property type="match status" value="1"/>
</dbReference>
<dbReference type="SUPFAM" id="SSF103088">
    <property type="entry name" value="OmpA-like"/>
    <property type="match status" value="1"/>
</dbReference>
<reference evidence="6 7" key="1">
    <citation type="submission" date="2015-12" db="EMBL/GenBank/DDBJ databases">
        <title>Genome sequence of the marine Rhodobacteraceae strain O3.65, Candidatus Tritonibacter horizontis.</title>
        <authorList>
            <person name="Poehlein A."/>
            <person name="Giebel H.A."/>
            <person name="Voget S."/>
            <person name="Brinkhoff T."/>
        </authorList>
    </citation>
    <scope>NUCLEOTIDE SEQUENCE [LARGE SCALE GENOMIC DNA]</scope>
    <source>
        <strain evidence="6 7">O3.65</strain>
    </source>
</reference>
<evidence type="ECO:0000313" key="7">
    <source>
        <dbReference type="Proteomes" id="UP000068382"/>
    </source>
</evidence>
<sequence length="352" mass="38263">MLKRLYYLILLVFLYFPLTVSANPFEGGWQLQTGQSTIGFLSVKKGTIAEYSGFASFSGQIDPTGAAEIVIAMDSVDTKIDLRNVRMRFLFFETFKHGEARIKATIPPELVADLPSHTRKTVDLSVSLTLHGIETNLTAPVAVTLMDNNTVNVSTVQPIILSLADFDLLGGLAKLEEAANVTITPVGIVSLDLYFQRNGSQGDRAVTPAPAIVASATTGSSTALETTGTFSRDECEGRFDILSQSRSLNFPPNTAEITQDAQGFLDVLADVVNRCPDMKVEVGGHTDAWGKSSWNLELSRQRAVAVAKYLITKGASQSRLIPVGYGETSPLVDNDTLENRAKNRRIEFKVLN</sequence>
<feature type="domain" description="OmpA-like" evidence="5">
    <location>
        <begin position="237"/>
        <end position="352"/>
    </location>
</feature>
<proteinExistence type="predicted"/>
<gene>
    <name evidence="6" type="primary">arfA</name>
    <name evidence="6" type="ORF">TRIHO_31950</name>
</gene>
<evidence type="ECO:0000256" key="1">
    <source>
        <dbReference type="ARBA" id="ARBA00004442"/>
    </source>
</evidence>
<evidence type="ECO:0000256" key="4">
    <source>
        <dbReference type="PROSITE-ProRule" id="PRU00473"/>
    </source>
</evidence>
<dbReference type="Gene3D" id="3.30.1330.60">
    <property type="entry name" value="OmpA-like domain"/>
    <property type="match status" value="1"/>
</dbReference>
<dbReference type="OrthoDB" id="5525824at2"/>
<organism evidence="6 7">
    <name type="scientific">Tritonibacter horizontis</name>
    <dbReference type="NCBI Taxonomy" id="1768241"/>
    <lineage>
        <taxon>Bacteria</taxon>
        <taxon>Pseudomonadati</taxon>
        <taxon>Pseudomonadota</taxon>
        <taxon>Alphaproteobacteria</taxon>
        <taxon>Rhodobacterales</taxon>
        <taxon>Paracoccaceae</taxon>
        <taxon>Tritonibacter</taxon>
    </lineage>
</organism>
<evidence type="ECO:0000259" key="5">
    <source>
        <dbReference type="PROSITE" id="PS51123"/>
    </source>
</evidence>
<dbReference type="PANTHER" id="PTHR30329:SF21">
    <property type="entry name" value="LIPOPROTEIN YIAD-RELATED"/>
    <property type="match status" value="1"/>
</dbReference>
<dbReference type="Gene3D" id="2.40.128.110">
    <property type="entry name" value="Lipid/polyisoprenoid-binding, YceI-like"/>
    <property type="match status" value="1"/>
</dbReference>
<evidence type="ECO:0000256" key="2">
    <source>
        <dbReference type="ARBA" id="ARBA00023136"/>
    </source>
</evidence>
<dbReference type="PANTHER" id="PTHR30329">
    <property type="entry name" value="STATOR ELEMENT OF FLAGELLAR MOTOR COMPLEX"/>
    <property type="match status" value="1"/>
</dbReference>
<dbReference type="InterPro" id="IPR007372">
    <property type="entry name" value="Lipid/polyisoprenoid-bd_YceI"/>
</dbReference>
<dbReference type="Pfam" id="PF00691">
    <property type="entry name" value="OmpA"/>
    <property type="match status" value="1"/>
</dbReference>
<dbReference type="Proteomes" id="UP000068382">
    <property type="component" value="Unassembled WGS sequence"/>
</dbReference>
<evidence type="ECO:0000256" key="3">
    <source>
        <dbReference type="ARBA" id="ARBA00023237"/>
    </source>
</evidence>
<protein>
    <submittedName>
        <fullName evidence="6">Peptidoglycan-binding protein ArfA</fullName>
    </submittedName>
</protein>
<name>A0A132BU43_9RHOB</name>
<dbReference type="AlphaFoldDB" id="A0A132BU43"/>
<dbReference type="InterPro" id="IPR006665">
    <property type="entry name" value="OmpA-like"/>
</dbReference>
<dbReference type="InterPro" id="IPR006664">
    <property type="entry name" value="OMP_bac"/>
</dbReference>
<evidence type="ECO:0000313" key="6">
    <source>
        <dbReference type="EMBL" id="KUP91891.1"/>
    </source>
</evidence>
<comment type="caution">
    <text evidence="6">The sequence shown here is derived from an EMBL/GenBank/DDBJ whole genome shotgun (WGS) entry which is preliminary data.</text>
</comment>
<dbReference type="PATRIC" id="fig|1768241.3.peg.3339"/>
<keyword evidence="2 4" id="KW-0472">Membrane</keyword>